<dbReference type="Proteomes" id="UP000008181">
    <property type="component" value="Chromosome 1"/>
</dbReference>
<dbReference type="RefSeq" id="XP_003649376.1">
    <property type="nucleotide sequence ID" value="XM_003649328.1"/>
</dbReference>
<keyword evidence="4 7" id="KW-0472">Membrane</keyword>
<evidence type="ECO:0000256" key="1">
    <source>
        <dbReference type="ARBA" id="ARBA00004141"/>
    </source>
</evidence>
<dbReference type="AlphaFoldDB" id="G2QW65"/>
<keyword evidence="2 7" id="KW-0812">Transmembrane</keyword>
<evidence type="ECO:0000256" key="5">
    <source>
        <dbReference type="ARBA" id="ARBA00038359"/>
    </source>
</evidence>
<evidence type="ECO:0000259" key="8">
    <source>
        <dbReference type="Pfam" id="PF20684"/>
    </source>
</evidence>
<feature type="compositionally biased region" description="Polar residues" evidence="6">
    <location>
        <begin position="303"/>
        <end position="316"/>
    </location>
</feature>
<comment type="similarity">
    <text evidence="5">Belongs to the SAT4 family.</text>
</comment>
<organism evidence="9 10">
    <name type="scientific">Thermothielavioides terrestris (strain ATCC 38088 / NRRL 8126)</name>
    <name type="common">Thielavia terrestris</name>
    <dbReference type="NCBI Taxonomy" id="578455"/>
    <lineage>
        <taxon>Eukaryota</taxon>
        <taxon>Fungi</taxon>
        <taxon>Dikarya</taxon>
        <taxon>Ascomycota</taxon>
        <taxon>Pezizomycotina</taxon>
        <taxon>Sordariomycetes</taxon>
        <taxon>Sordariomycetidae</taxon>
        <taxon>Sordariales</taxon>
        <taxon>Chaetomiaceae</taxon>
        <taxon>Thermothielavioides</taxon>
        <taxon>Thermothielavioides terrestris</taxon>
    </lineage>
</organism>
<dbReference type="HOGENOM" id="CLU_028200_0_4_1"/>
<evidence type="ECO:0000256" key="6">
    <source>
        <dbReference type="SAM" id="MobiDB-lite"/>
    </source>
</evidence>
<dbReference type="GeneID" id="11516597"/>
<evidence type="ECO:0000313" key="10">
    <source>
        <dbReference type="Proteomes" id="UP000008181"/>
    </source>
</evidence>
<feature type="transmembrane region" description="Helical" evidence="7">
    <location>
        <begin position="248"/>
        <end position="267"/>
    </location>
</feature>
<protein>
    <recommendedName>
        <fullName evidence="8">Rhodopsin domain-containing protein</fullName>
    </recommendedName>
</protein>
<feature type="region of interest" description="Disordered" evidence="6">
    <location>
        <begin position="285"/>
        <end position="360"/>
    </location>
</feature>
<dbReference type="KEGG" id="ttt:THITE_2141222"/>
<feature type="transmembrane region" description="Helical" evidence="7">
    <location>
        <begin position="95"/>
        <end position="118"/>
    </location>
</feature>
<evidence type="ECO:0000256" key="7">
    <source>
        <dbReference type="SAM" id="Phobius"/>
    </source>
</evidence>
<feature type="domain" description="Rhodopsin" evidence="8">
    <location>
        <begin position="36"/>
        <end position="272"/>
    </location>
</feature>
<feature type="transmembrane region" description="Helical" evidence="7">
    <location>
        <begin position="20"/>
        <end position="40"/>
    </location>
</feature>
<evidence type="ECO:0000313" key="9">
    <source>
        <dbReference type="EMBL" id="AEO63040.1"/>
    </source>
</evidence>
<keyword evidence="3 7" id="KW-1133">Transmembrane helix</keyword>
<feature type="transmembrane region" description="Helical" evidence="7">
    <location>
        <begin position="172"/>
        <end position="196"/>
    </location>
</feature>
<evidence type="ECO:0000256" key="2">
    <source>
        <dbReference type="ARBA" id="ARBA00022692"/>
    </source>
</evidence>
<comment type="subcellular location">
    <subcellularLocation>
        <location evidence="1">Membrane</location>
        <topology evidence="1">Multi-pass membrane protein</topology>
    </subcellularLocation>
</comment>
<dbReference type="OrthoDB" id="3648173at2759"/>
<evidence type="ECO:0000256" key="3">
    <source>
        <dbReference type="ARBA" id="ARBA00022989"/>
    </source>
</evidence>
<dbReference type="InterPro" id="IPR052337">
    <property type="entry name" value="SAT4-like"/>
</dbReference>
<dbReference type="EMBL" id="CP003009">
    <property type="protein sequence ID" value="AEO63040.1"/>
    <property type="molecule type" value="Genomic_DNA"/>
</dbReference>
<evidence type="ECO:0000256" key="4">
    <source>
        <dbReference type="ARBA" id="ARBA00023136"/>
    </source>
</evidence>
<feature type="region of interest" description="Disordered" evidence="6">
    <location>
        <begin position="398"/>
        <end position="424"/>
    </location>
</feature>
<gene>
    <name evidence="9" type="ORF">THITE_2141222</name>
</gene>
<dbReference type="eggNOG" id="ENOG502S025">
    <property type="taxonomic scope" value="Eukaryota"/>
</dbReference>
<proteinExistence type="inferred from homology"/>
<name>G2QW65_THETT</name>
<dbReference type="Pfam" id="PF20684">
    <property type="entry name" value="Fung_rhodopsin"/>
    <property type="match status" value="1"/>
</dbReference>
<sequence>MAAQSPNPALDGESRVTEIVVILSVASVFSTLAVTLRCYSRGVILRSFGLDDAIMVPAQILTLASAVAIGLEAKYGLGRHAWTMPEENLIPYMKAFYSSIVVYNIAVCMTKISILLQYRRIFNNTALRKFIIFGLAFLTCWGITLSLLLPLVCIPVAAFWDPNVDGFCLNNAAIWYVMAGVNLVTDFTLYAMPIPVISSLQLPKKQKALLIVVFTLGIFPCAVSIYRIHTLAAAARSTDPTWDNVDAATFSFLELSVAVITVCLPTLRPVLIRGRIFASLLRSNMRSSTGPTGGRPSRATFGNARSGSNAEPSTFKSRLRPSDSTERLRPEDSRSPRGRLDHHDIEFGELDGAGSGAAAGPRRYSVSVVAGCMPESGSVPEVGAEGPGIKTTTVVSQKVSFHGGERPSDSDEEQGIGEGKLQGI</sequence>
<feature type="transmembrane region" description="Helical" evidence="7">
    <location>
        <begin position="130"/>
        <end position="160"/>
    </location>
</feature>
<feature type="transmembrane region" description="Helical" evidence="7">
    <location>
        <begin position="208"/>
        <end position="228"/>
    </location>
</feature>
<accession>G2QW65</accession>
<feature type="compositionally biased region" description="Basic and acidic residues" evidence="6">
    <location>
        <begin position="320"/>
        <end position="346"/>
    </location>
</feature>
<dbReference type="PANTHER" id="PTHR33048">
    <property type="entry name" value="PTH11-LIKE INTEGRAL MEMBRANE PROTEIN (AFU_ORTHOLOGUE AFUA_5G11245)"/>
    <property type="match status" value="1"/>
</dbReference>
<keyword evidence="10" id="KW-1185">Reference proteome</keyword>
<feature type="transmembrane region" description="Helical" evidence="7">
    <location>
        <begin position="52"/>
        <end position="75"/>
    </location>
</feature>
<dbReference type="GO" id="GO:0016020">
    <property type="term" value="C:membrane"/>
    <property type="evidence" value="ECO:0007669"/>
    <property type="project" value="UniProtKB-SubCell"/>
</dbReference>
<reference evidence="9 10" key="1">
    <citation type="journal article" date="2011" name="Nat. Biotechnol.">
        <title>Comparative genomic analysis of the thermophilic biomass-degrading fungi Myceliophthora thermophila and Thielavia terrestris.</title>
        <authorList>
            <person name="Berka R.M."/>
            <person name="Grigoriev I.V."/>
            <person name="Otillar R."/>
            <person name="Salamov A."/>
            <person name="Grimwood J."/>
            <person name="Reid I."/>
            <person name="Ishmael N."/>
            <person name="John T."/>
            <person name="Darmond C."/>
            <person name="Moisan M.-C."/>
            <person name="Henrissat B."/>
            <person name="Coutinho P.M."/>
            <person name="Lombard V."/>
            <person name="Natvig D.O."/>
            <person name="Lindquist E."/>
            <person name="Schmutz J."/>
            <person name="Lucas S."/>
            <person name="Harris P."/>
            <person name="Powlowski J."/>
            <person name="Bellemare A."/>
            <person name="Taylor D."/>
            <person name="Butler G."/>
            <person name="de Vries R.P."/>
            <person name="Allijn I.E."/>
            <person name="van den Brink J."/>
            <person name="Ushinsky S."/>
            <person name="Storms R."/>
            <person name="Powell A.J."/>
            <person name="Paulsen I.T."/>
            <person name="Elbourne L.D.H."/>
            <person name="Baker S.E."/>
            <person name="Magnuson J."/>
            <person name="LaBoissiere S."/>
            <person name="Clutterbuck A.J."/>
            <person name="Martinez D."/>
            <person name="Wogulis M."/>
            <person name="de Leon A.L."/>
            <person name="Rey M.W."/>
            <person name="Tsang A."/>
        </authorList>
    </citation>
    <scope>NUCLEOTIDE SEQUENCE [LARGE SCALE GENOMIC DNA]</scope>
    <source>
        <strain evidence="10">ATCC 38088 / NRRL 8126</strain>
    </source>
</reference>
<dbReference type="InterPro" id="IPR049326">
    <property type="entry name" value="Rhodopsin_dom_fungi"/>
</dbReference>
<dbReference type="PANTHER" id="PTHR33048:SF47">
    <property type="entry name" value="INTEGRAL MEMBRANE PROTEIN-RELATED"/>
    <property type="match status" value="1"/>
</dbReference>